<organism evidence="1">
    <name type="scientific">Ophidiomyces ophidiicola</name>
    <dbReference type="NCBI Taxonomy" id="1387563"/>
    <lineage>
        <taxon>Eukaryota</taxon>
        <taxon>Fungi</taxon>
        <taxon>Dikarya</taxon>
        <taxon>Ascomycota</taxon>
        <taxon>Pezizomycotina</taxon>
        <taxon>Eurotiomycetes</taxon>
        <taxon>Eurotiomycetidae</taxon>
        <taxon>Onygenales</taxon>
        <taxon>Onygenaceae</taxon>
        <taxon>Ophidiomyces</taxon>
    </lineage>
</organism>
<reference evidence="1" key="1">
    <citation type="journal article" date="2022" name="bioRxiv">
        <title>Population genetic analysis of Ophidiomyces ophidiicola, the causative agent of snake fungal disease, indicates recent introductions to the USA.</title>
        <authorList>
            <person name="Ladner J.T."/>
            <person name="Palmer J.M."/>
            <person name="Ettinger C.L."/>
            <person name="Stajich J.E."/>
            <person name="Farrell T.M."/>
            <person name="Glorioso B.M."/>
            <person name="Lawson B."/>
            <person name="Price S.J."/>
            <person name="Stengle A.G."/>
            <person name="Grear D.A."/>
            <person name="Lorch J.M."/>
        </authorList>
    </citation>
    <scope>NUCLEOTIDE SEQUENCE</scope>
    <source>
        <strain evidence="1">NWHC 24266-5</strain>
    </source>
</reference>
<accession>A0ACB8UYT9</accession>
<evidence type="ECO:0000313" key="1">
    <source>
        <dbReference type="EMBL" id="KAI2388577.1"/>
    </source>
</evidence>
<gene>
    <name evidence="1" type="ORF">LOY88_002560</name>
</gene>
<comment type="caution">
    <text evidence="1">The sequence shown here is derived from an EMBL/GenBank/DDBJ whole genome shotgun (WGS) entry which is preliminary data.</text>
</comment>
<proteinExistence type="predicted"/>
<dbReference type="EMBL" id="JALBCA010000030">
    <property type="protein sequence ID" value="KAI2388577.1"/>
    <property type="molecule type" value="Genomic_DNA"/>
</dbReference>
<protein>
    <submittedName>
        <fullName evidence="1">Uncharacterized protein</fullName>
    </submittedName>
</protein>
<name>A0ACB8UYT9_9EURO</name>
<sequence length="232" mass="25317">MSDVLPTPPTSPTALATLQVSSFASLKAIDALLERYLYLLDEQQRLQHELGKHLSKAFFSLARANHSCRPGRRYGEECYDERMTAVRKVALCPSDLTSPNTDLPTDTCLSHIPQRFTIIKHIASDDNTVIALEPSPSDRSPANAVAEDQPQVADSPSISKTRPPSIDPLQWFGILTPASLRDAQSSFSSAVDGPIARLLNVVAEMRDVEQTITGLRKLVAAESVPLQDAKCP</sequence>